<evidence type="ECO:0000256" key="3">
    <source>
        <dbReference type="ARBA" id="ARBA00004910"/>
    </source>
</evidence>
<dbReference type="EMBL" id="JADCKA010000001">
    <property type="protein sequence ID" value="MBE5034809.1"/>
    <property type="molecule type" value="Genomic_DNA"/>
</dbReference>
<dbReference type="PANTHER" id="PTHR38011:SF7">
    <property type="entry name" value="2,5-DIAMINO-6-RIBOSYLAMINO-4(3H)-PYRIMIDINONE 5'-PHOSPHATE REDUCTASE"/>
    <property type="match status" value="1"/>
</dbReference>
<dbReference type="InterPro" id="IPR016193">
    <property type="entry name" value="Cytidine_deaminase-like"/>
</dbReference>
<keyword evidence="7 14" id="KW-0479">Metal-binding</keyword>
<evidence type="ECO:0000256" key="6">
    <source>
        <dbReference type="ARBA" id="ARBA00022619"/>
    </source>
</evidence>
<comment type="pathway">
    <text evidence="3 14">Cofactor biosynthesis; riboflavin biosynthesis; 5-amino-6-(D-ribitylamino)uracil from GTP: step 3/4.</text>
</comment>
<dbReference type="PANTHER" id="PTHR38011">
    <property type="entry name" value="DIHYDROFOLATE REDUCTASE FAMILY PROTEIN (AFU_ORTHOLOGUE AFUA_8G06820)"/>
    <property type="match status" value="1"/>
</dbReference>
<dbReference type="Gene3D" id="3.40.430.10">
    <property type="entry name" value="Dihydrofolate Reductase, subunit A"/>
    <property type="match status" value="1"/>
</dbReference>
<comment type="catalytic activity">
    <reaction evidence="13 14">
        <text>2,5-diamino-6-hydroxy-4-(5-phosphoribosylamino)-pyrimidine + H2O + H(+) = 5-amino-6-(5-phospho-D-ribosylamino)uracil + NH4(+)</text>
        <dbReference type="Rhea" id="RHEA:21868"/>
        <dbReference type="ChEBI" id="CHEBI:15377"/>
        <dbReference type="ChEBI" id="CHEBI:15378"/>
        <dbReference type="ChEBI" id="CHEBI:28938"/>
        <dbReference type="ChEBI" id="CHEBI:58453"/>
        <dbReference type="ChEBI" id="CHEBI:58614"/>
        <dbReference type="EC" id="3.5.4.26"/>
    </reaction>
</comment>
<keyword evidence="10 14" id="KW-0560">Oxidoreductase</keyword>
<gene>
    <name evidence="16" type="primary">ribD</name>
    <name evidence="16" type="ORF">INF20_00700</name>
</gene>
<comment type="catalytic activity">
    <reaction evidence="12 14">
        <text>5-amino-6-(5-phospho-D-ribitylamino)uracil + NADP(+) = 5-amino-6-(5-phospho-D-ribosylamino)uracil + NADPH + H(+)</text>
        <dbReference type="Rhea" id="RHEA:17845"/>
        <dbReference type="ChEBI" id="CHEBI:15378"/>
        <dbReference type="ChEBI" id="CHEBI:57783"/>
        <dbReference type="ChEBI" id="CHEBI:58349"/>
        <dbReference type="ChEBI" id="CHEBI:58421"/>
        <dbReference type="ChEBI" id="CHEBI:58453"/>
        <dbReference type="EC" id="1.1.1.193"/>
    </reaction>
</comment>
<dbReference type="PROSITE" id="PS51747">
    <property type="entry name" value="CYT_DCMP_DEAMINASES_2"/>
    <property type="match status" value="1"/>
</dbReference>
<evidence type="ECO:0000256" key="11">
    <source>
        <dbReference type="ARBA" id="ARBA00023268"/>
    </source>
</evidence>
<dbReference type="SUPFAM" id="SSF53597">
    <property type="entry name" value="Dihydrofolate reductase-like"/>
    <property type="match status" value="1"/>
</dbReference>
<evidence type="ECO:0000256" key="9">
    <source>
        <dbReference type="ARBA" id="ARBA00022857"/>
    </source>
</evidence>
<evidence type="ECO:0000313" key="17">
    <source>
        <dbReference type="Proteomes" id="UP001516588"/>
    </source>
</evidence>
<feature type="domain" description="CMP/dCMP-type deaminase" evidence="15">
    <location>
        <begin position="1"/>
        <end position="108"/>
    </location>
</feature>
<comment type="pathway">
    <text evidence="2 14">Cofactor biosynthesis; riboflavin biosynthesis; 5-amino-6-(D-ribitylamino)uracil from GTP: step 2/4.</text>
</comment>
<evidence type="ECO:0000256" key="14">
    <source>
        <dbReference type="PIRNR" id="PIRNR006769"/>
    </source>
</evidence>
<organism evidence="16 17">
    <name type="scientific">Gallibacter intestinalis</name>
    <dbReference type="NCBI Taxonomy" id="2779356"/>
    <lineage>
        <taxon>Bacteria</taxon>
        <taxon>Bacillati</taxon>
        <taxon>Bacillota</taxon>
        <taxon>Clostridia</taxon>
        <taxon>Eubacteriales</taxon>
        <taxon>Eubacteriaceae</taxon>
        <taxon>Gallibacter</taxon>
    </lineage>
</organism>
<dbReference type="NCBIfam" id="TIGR00326">
    <property type="entry name" value="eubact_ribD"/>
    <property type="match status" value="1"/>
</dbReference>
<evidence type="ECO:0000256" key="8">
    <source>
        <dbReference type="ARBA" id="ARBA00022833"/>
    </source>
</evidence>
<dbReference type="Proteomes" id="UP001516588">
    <property type="component" value="Unassembled WGS sequence"/>
</dbReference>
<evidence type="ECO:0000256" key="12">
    <source>
        <dbReference type="ARBA" id="ARBA00049861"/>
    </source>
</evidence>
<dbReference type="InterPro" id="IPR004794">
    <property type="entry name" value="Eubact_RibD"/>
</dbReference>
<keyword evidence="11" id="KW-0511">Multifunctional enzyme</keyword>
<evidence type="ECO:0000256" key="7">
    <source>
        <dbReference type="ARBA" id="ARBA00022723"/>
    </source>
</evidence>
<dbReference type="Gene3D" id="3.40.140.10">
    <property type="entry name" value="Cytidine Deaminase, domain 2"/>
    <property type="match status" value="1"/>
</dbReference>
<sequence>MQEAIALAKKGTGRVSPNPLVGAVIVKDGEVIGRGYHEKYGQPHAERNALSSCSVSPEGADMYVTLEPCCHHGKQPPCTEAIVAAGIKRVIIGSSDPNPLVSGKGVVFLKEHGIEVEEGFMKEECDALNDIFFHYIRTGRPFVTMKYAMTMDGKIAAFTGKSKWITGEEARKHVHGERNRNTAIMVGVGTVIADDPMLTCRIEGGRNPVRIICDSRLRTPIASSLVLSTDEAPVIIATCSNDKKKAAEYIEKGCRILNVKEKDGRIDLDDLMKKLGEEKIDSILLEGGGTINWEAIKSGIVNRVQAYIAPKLLGGKDAKTPVEGKGAPSPQEAVMLGESRITKLGDDLLIESEVISDVHGNS</sequence>
<reference evidence="16 17" key="1">
    <citation type="submission" date="2020-10" db="EMBL/GenBank/DDBJ databases">
        <title>ChiBAC.</title>
        <authorList>
            <person name="Zenner C."/>
            <person name="Hitch T.C.A."/>
            <person name="Clavel T."/>
        </authorList>
    </citation>
    <scope>NUCLEOTIDE SEQUENCE [LARGE SCALE GENOMIC DNA]</scope>
    <source>
        <strain evidence="16 17">DSM 108706</strain>
    </source>
</reference>
<proteinExistence type="inferred from homology"/>
<evidence type="ECO:0000256" key="4">
    <source>
        <dbReference type="ARBA" id="ARBA00005259"/>
    </source>
</evidence>
<dbReference type="InterPro" id="IPR024072">
    <property type="entry name" value="DHFR-like_dom_sf"/>
</dbReference>
<dbReference type="InterPro" id="IPR002125">
    <property type="entry name" value="CMP_dCMP_dom"/>
</dbReference>
<dbReference type="NCBIfam" id="TIGR00227">
    <property type="entry name" value="ribD_Cterm"/>
    <property type="match status" value="1"/>
</dbReference>
<dbReference type="SUPFAM" id="SSF53927">
    <property type="entry name" value="Cytidine deaminase-like"/>
    <property type="match status" value="1"/>
</dbReference>
<dbReference type="InterPro" id="IPR016192">
    <property type="entry name" value="APOBEC/CMP_deaminase_Zn-bd"/>
</dbReference>
<dbReference type="PIRSF" id="PIRSF006769">
    <property type="entry name" value="RibD"/>
    <property type="match status" value="1"/>
</dbReference>
<dbReference type="PROSITE" id="PS00903">
    <property type="entry name" value="CYT_DCMP_DEAMINASES_1"/>
    <property type="match status" value="1"/>
</dbReference>
<comment type="function">
    <text evidence="1 14">Converts 2,5-diamino-6-(ribosylamino)-4(3h)-pyrimidinone 5'-phosphate into 5-amino-6-(ribosylamino)-2,4(1h,3h)-pyrimidinedione 5'-phosphate.</text>
</comment>
<evidence type="ECO:0000256" key="1">
    <source>
        <dbReference type="ARBA" id="ARBA00002151"/>
    </source>
</evidence>
<dbReference type="GO" id="GO:0008835">
    <property type="term" value="F:diaminohydroxyphosphoribosylaminopyrimidine deaminase activity"/>
    <property type="evidence" value="ECO:0007669"/>
    <property type="project" value="UniProtKB-EC"/>
</dbReference>
<evidence type="ECO:0000256" key="2">
    <source>
        <dbReference type="ARBA" id="ARBA00004882"/>
    </source>
</evidence>
<comment type="cofactor">
    <cofactor evidence="14">
        <name>Zn(2+)</name>
        <dbReference type="ChEBI" id="CHEBI:29105"/>
    </cofactor>
    <text evidence="14">Binds 1 zinc ion.</text>
</comment>
<keyword evidence="6 14" id="KW-0686">Riboflavin biosynthesis</keyword>
<protein>
    <recommendedName>
        <fullName evidence="14">Riboflavin biosynthesis protein RibD</fullName>
    </recommendedName>
    <domain>
        <recommendedName>
            <fullName evidence="14">Diaminohydroxyphosphoribosylaminopyrimidine deaminase</fullName>
            <shortName evidence="14">DRAP deaminase</shortName>
            <ecNumber evidence="14">3.5.4.26</ecNumber>
        </recommendedName>
        <alternativeName>
            <fullName evidence="14">Riboflavin-specific deaminase</fullName>
        </alternativeName>
    </domain>
    <domain>
        <recommendedName>
            <fullName evidence="14">5-amino-6-(5-phosphoribosylamino)uracil reductase</fullName>
            <ecNumber evidence="14">1.1.1.193</ecNumber>
        </recommendedName>
        <alternativeName>
            <fullName evidence="14">HTP reductase</fullName>
        </alternativeName>
    </domain>
</protein>
<comment type="similarity">
    <text evidence="5 14">In the C-terminal section; belongs to the HTP reductase family.</text>
</comment>
<dbReference type="InterPro" id="IPR002734">
    <property type="entry name" value="RibDG_C"/>
</dbReference>
<evidence type="ECO:0000256" key="5">
    <source>
        <dbReference type="ARBA" id="ARBA00007417"/>
    </source>
</evidence>
<dbReference type="InterPro" id="IPR050765">
    <property type="entry name" value="Riboflavin_Biosynth_HTPR"/>
</dbReference>
<dbReference type="InterPro" id="IPR011549">
    <property type="entry name" value="RibD_C"/>
</dbReference>
<comment type="similarity">
    <text evidence="4 14">In the N-terminal section; belongs to the cytidine and deoxycytidylate deaminase family.</text>
</comment>
<name>A0ABR9QVB1_9FIRM</name>
<dbReference type="Pfam" id="PF01872">
    <property type="entry name" value="RibD_C"/>
    <property type="match status" value="1"/>
</dbReference>
<comment type="caution">
    <text evidence="16">The sequence shown here is derived from an EMBL/GenBank/DDBJ whole genome shotgun (WGS) entry which is preliminary data.</text>
</comment>
<keyword evidence="14 16" id="KW-0378">Hydrolase</keyword>
<dbReference type="Pfam" id="PF00383">
    <property type="entry name" value="dCMP_cyt_deam_1"/>
    <property type="match status" value="1"/>
</dbReference>
<dbReference type="EC" id="3.5.4.26" evidence="14"/>
<dbReference type="GO" id="GO:0008703">
    <property type="term" value="F:5-amino-6-(5-phosphoribosylamino)uracil reductase activity"/>
    <property type="evidence" value="ECO:0007669"/>
    <property type="project" value="UniProtKB-EC"/>
</dbReference>
<keyword evidence="8 14" id="KW-0862">Zinc</keyword>
<evidence type="ECO:0000313" key="16">
    <source>
        <dbReference type="EMBL" id="MBE5034809.1"/>
    </source>
</evidence>
<evidence type="ECO:0000259" key="15">
    <source>
        <dbReference type="PROSITE" id="PS51747"/>
    </source>
</evidence>
<keyword evidence="9 14" id="KW-0521">NADP</keyword>
<evidence type="ECO:0000256" key="10">
    <source>
        <dbReference type="ARBA" id="ARBA00023002"/>
    </source>
</evidence>
<dbReference type="EC" id="1.1.1.193" evidence="14"/>
<evidence type="ECO:0000256" key="13">
    <source>
        <dbReference type="ARBA" id="ARBA00049886"/>
    </source>
</evidence>
<dbReference type="CDD" id="cd01284">
    <property type="entry name" value="Riboflavin_deaminase-reductase"/>
    <property type="match status" value="1"/>
</dbReference>
<keyword evidence="17" id="KW-1185">Reference proteome</keyword>
<accession>A0ABR9QVB1</accession>